<dbReference type="InParanoid" id="A0A163LZS9"/>
<reference evidence="1" key="1">
    <citation type="submission" date="2016-04" db="EMBL/GenBank/DDBJ databases">
        <authorList>
            <person name="Evans L.H."/>
            <person name="Alamgir A."/>
            <person name="Owens N."/>
            <person name="Weber N.D."/>
            <person name="Virtaneva K."/>
            <person name="Barbian K."/>
            <person name="Babar A."/>
            <person name="Rosenke K."/>
        </authorList>
    </citation>
    <scope>NUCLEOTIDE SEQUENCE [LARGE SCALE GENOMIC DNA]</scope>
    <source>
        <strain evidence="1">CBS 101.48</strain>
    </source>
</reference>
<evidence type="ECO:0000313" key="1">
    <source>
        <dbReference type="EMBL" id="SAL99908.1"/>
    </source>
</evidence>
<organism evidence="1">
    <name type="scientific">Absidia glauca</name>
    <name type="common">Pin mould</name>
    <dbReference type="NCBI Taxonomy" id="4829"/>
    <lineage>
        <taxon>Eukaryota</taxon>
        <taxon>Fungi</taxon>
        <taxon>Fungi incertae sedis</taxon>
        <taxon>Mucoromycota</taxon>
        <taxon>Mucoromycotina</taxon>
        <taxon>Mucoromycetes</taxon>
        <taxon>Mucorales</taxon>
        <taxon>Cunninghamellaceae</taxon>
        <taxon>Absidia</taxon>
    </lineage>
</organism>
<keyword evidence="2" id="KW-1185">Reference proteome</keyword>
<gene>
    <name evidence="1" type="primary">ABSGL_05564.1 scaffold 7186</name>
</gene>
<dbReference type="EMBL" id="LT553041">
    <property type="protein sequence ID" value="SAL99908.1"/>
    <property type="molecule type" value="Genomic_DNA"/>
</dbReference>
<dbReference type="Proteomes" id="UP000078561">
    <property type="component" value="Unassembled WGS sequence"/>
</dbReference>
<protein>
    <submittedName>
        <fullName evidence="1">Uncharacterized protein</fullName>
    </submittedName>
</protein>
<name>A0A163LZS9_ABSGL</name>
<dbReference type="AlphaFoldDB" id="A0A163LZS9"/>
<proteinExistence type="predicted"/>
<evidence type="ECO:0000313" key="2">
    <source>
        <dbReference type="Proteomes" id="UP000078561"/>
    </source>
</evidence>
<accession>A0A163LZS9</accession>
<sequence>MNGLWHLRWTRKLDLSAIRTMDSEHDVQDLLIRTSPTVREDSGRYKSEPMTKAKDVGFQLRKGIQGSVESNGTTARGCGETVIRASLDLKSKRNQGHYSDHAQAWWWAWLLCIGWKNETVSQGQD</sequence>